<name>A0A438I4F0_VITVI</name>
<comment type="caution">
    <text evidence="2">The sequence shown here is derived from an EMBL/GenBank/DDBJ whole genome shotgun (WGS) entry which is preliminary data.</text>
</comment>
<gene>
    <name evidence="2" type="ORF">CK203_046143</name>
</gene>
<feature type="region of interest" description="Disordered" evidence="1">
    <location>
        <begin position="46"/>
        <end position="92"/>
    </location>
</feature>
<accession>A0A438I4F0</accession>
<dbReference type="Proteomes" id="UP000288805">
    <property type="component" value="Unassembled WGS sequence"/>
</dbReference>
<dbReference type="AlphaFoldDB" id="A0A438I4F0"/>
<evidence type="ECO:0000313" key="2">
    <source>
        <dbReference type="EMBL" id="RVW91547.1"/>
    </source>
</evidence>
<feature type="compositionally biased region" description="Basic and acidic residues" evidence="1">
    <location>
        <begin position="79"/>
        <end position="92"/>
    </location>
</feature>
<sequence>MEERMHSVQENINIVKERVTKIPFLEKSMTAIMERLDVMAVEIQENSERLSPNERQKPKNSNDGFEVGSSEPPLAAEGNKAREVHDNGNKGEICTRHVDMPFFYGKDPEEWLYHAE</sequence>
<organism evidence="2 3">
    <name type="scientific">Vitis vinifera</name>
    <name type="common">Grape</name>
    <dbReference type="NCBI Taxonomy" id="29760"/>
    <lineage>
        <taxon>Eukaryota</taxon>
        <taxon>Viridiplantae</taxon>
        <taxon>Streptophyta</taxon>
        <taxon>Embryophyta</taxon>
        <taxon>Tracheophyta</taxon>
        <taxon>Spermatophyta</taxon>
        <taxon>Magnoliopsida</taxon>
        <taxon>eudicotyledons</taxon>
        <taxon>Gunneridae</taxon>
        <taxon>Pentapetalae</taxon>
        <taxon>rosids</taxon>
        <taxon>Vitales</taxon>
        <taxon>Vitaceae</taxon>
        <taxon>Viteae</taxon>
        <taxon>Vitis</taxon>
    </lineage>
</organism>
<reference evidence="2 3" key="1">
    <citation type="journal article" date="2018" name="PLoS Genet.">
        <title>Population sequencing reveals clonal diversity and ancestral inbreeding in the grapevine cultivar Chardonnay.</title>
        <authorList>
            <person name="Roach M.J."/>
            <person name="Johnson D.L."/>
            <person name="Bohlmann J."/>
            <person name="van Vuuren H.J."/>
            <person name="Jones S.J."/>
            <person name="Pretorius I.S."/>
            <person name="Schmidt S.A."/>
            <person name="Borneman A.R."/>
        </authorList>
    </citation>
    <scope>NUCLEOTIDE SEQUENCE [LARGE SCALE GENOMIC DNA]</scope>
    <source>
        <strain evidence="3">cv. Chardonnay</strain>
        <tissue evidence="2">Leaf</tissue>
    </source>
</reference>
<evidence type="ECO:0000256" key="1">
    <source>
        <dbReference type="SAM" id="MobiDB-lite"/>
    </source>
</evidence>
<evidence type="ECO:0000313" key="3">
    <source>
        <dbReference type="Proteomes" id="UP000288805"/>
    </source>
</evidence>
<feature type="compositionally biased region" description="Basic and acidic residues" evidence="1">
    <location>
        <begin position="46"/>
        <end position="57"/>
    </location>
</feature>
<protein>
    <submittedName>
        <fullName evidence="2">Uncharacterized protein</fullName>
    </submittedName>
</protein>
<proteinExistence type="predicted"/>
<dbReference type="EMBL" id="QGNW01000144">
    <property type="protein sequence ID" value="RVW91547.1"/>
    <property type="molecule type" value="Genomic_DNA"/>
</dbReference>